<dbReference type="AlphaFoldDB" id="A0A1H3NQQ1"/>
<evidence type="ECO:0000256" key="5">
    <source>
        <dbReference type="SAM" id="SignalP"/>
    </source>
</evidence>
<dbReference type="EMBL" id="FNON01000007">
    <property type="protein sequence ID" value="SDY90775.1"/>
    <property type="molecule type" value="Genomic_DNA"/>
</dbReference>
<dbReference type="GO" id="GO:0009251">
    <property type="term" value="P:glucan catabolic process"/>
    <property type="evidence" value="ECO:0007669"/>
    <property type="project" value="TreeGrafter"/>
</dbReference>
<keyword evidence="2 4" id="KW-0378">Hydrolase</keyword>
<dbReference type="Gene3D" id="2.60.40.10">
    <property type="entry name" value="Immunoglobulins"/>
    <property type="match status" value="1"/>
</dbReference>
<evidence type="ECO:0000256" key="3">
    <source>
        <dbReference type="ARBA" id="ARBA00023277"/>
    </source>
</evidence>
<protein>
    <submittedName>
        <fullName evidence="7">Beta-glucosidase</fullName>
    </submittedName>
</protein>
<keyword evidence="4" id="KW-0326">Glycosidase</keyword>
<dbReference type="Pfam" id="PF00933">
    <property type="entry name" value="Glyco_hydro_3"/>
    <property type="match status" value="1"/>
</dbReference>
<dbReference type="InterPro" id="IPR036881">
    <property type="entry name" value="Glyco_hydro_3_C_sf"/>
</dbReference>
<dbReference type="PANTHER" id="PTHR42715">
    <property type="entry name" value="BETA-GLUCOSIDASE"/>
    <property type="match status" value="1"/>
</dbReference>
<dbReference type="PROSITE" id="PS00775">
    <property type="entry name" value="GLYCOSYL_HYDROL_F3"/>
    <property type="match status" value="1"/>
</dbReference>
<dbReference type="Pfam" id="PF14310">
    <property type="entry name" value="Fn3-like"/>
    <property type="match status" value="1"/>
</dbReference>
<dbReference type="InterPro" id="IPR001764">
    <property type="entry name" value="Glyco_hydro_3_N"/>
</dbReference>
<dbReference type="RefSeq" id="WP_091294944.1">
    <property type="nucleotide sequence ID" value="NZ_FNON01000007.1"/>
</dbReference>
<evidence type="ECO:0000256" key="4">
    <source>
        <dbReference type="RuleBase" id="RU361161"/>
    </source>
</evidence>
<dbReference type="InterPro" id="IPR002772">
    <property type="entry name" value="Glyco_hydro_3_C"/>
</dbReference>
<dbReference type="Pfam" id="PF01915">
    <property type="entry name" value="Glyco_hydro_3_C"/>
    <property type="match status" value="1"/>
</dbReference>
<dbReference type="InterPro" id="IPR036962">
    <property type="entry name" value="Glyco_hydro_3_N_sf"/>
</dbReference>
<evidence type="ECO:0000256" key="1">
    <source>
        <dbReference type="ARBA" id="ARBA00005336"/>
    </source>
</evidence>
<feature type="chain" id="PRO_5011541498" evidence="5">
    <location>
        <begin position="24"/>
        <end position="683"/>
    </location>
</feature>
<dbReference type="InterPro" id="IPR017853">
    <property type="entry name" value="GH"/>
</dbReference>
<keyword evidence="3" id="KW-0119">Carbohydrate metabolism</keyword>
<dbReference type="InterPro" id="IPR019800">
    <property type="entry name" value="Glyco_hydro_3_AS"/>
</dbReference>
<dbReference type="OrthoDB" id="3187421at2"/>
<dbReference type="PANTHER" id="PTHR42715:SF10">
    <property type="entry name" value="BETA-GLUCOSIDASE"/>
    <property type="match status" value="1"/>
</dbReference>
<sequence length="683" mass="73331">MRKAFPIGAALLLTTTLMTSANATPTPHQRATELVAQLTLDEKINQLAGIKTDTEYRTVPAVERLGIPKLLLTNGPAGVSTGGIVQPEATALPAPLALAASWDVGHARKYGDIEGAETLSVGRNVLEGPTVNIARVPVNGRNFEAYGEDPYLASQFAVNNIKGIQARQVIANVKHFFGNNQEASRFNINNDIDERTMREIYLPAFEASVKDAAVGSVMCAYPKINGTFNCENPLVLNQILKREWGFDGFVFSDFGAVHSTAPSVNGGLDLETPTDKYFNPKAIKAALADGTIKIATLDEKLIRRYTKMIEFGLFDRTPTITPIPAAEHGKVARQLAADGMVLLKNEKALLPLDKNKTIALIGKDEAKTGGGGSSRVKPLYTVKPSDGLKAKGAKVTTDDGTSADRAAAAAKTADVAIVMVEDTESEGKDRPSLALTGNQDALVAAVAKANPHTVVVAKTGGPILMPWLRQVPALLQAWYPGEEDGNAVADVLFGDVNPSAKLPVTFPAFEADQPANTPAQYPGTNGTAHYSEGVFVGYRHYDAKKIAPLFPFGYGLSYTKFDYANLKLTKDPYGVVTVDADVTNTGTRAGSEVAQLYVGSPSTVHAPEAPRELEGFQKVRLSPGQTQHIRFTLHQRAFAYWDTETHWWRLAGGAYQISVGGGSRDLRLHTTTFLAPGSVPHDR</sequence>
<evidence type="ECO:0000313" key="8">
    <source>
        <dbReference type="Proteomes" id="UP000199515"/>
    </source>
</evidence>
<keyword evidence="8" id="KW-1185">Reference proteome</keyword>
<dbReference type="SUPFAM" id="SSF51445">
    <property type="entry name" value="(Trans)glycosidases"/>
    <property type="match status" value="1"/>
</dbReference>
<name>A0A1H3NQQ1_9PSEU</name>
<feature type="signal peptide" evidence="5">
    <location>
        <begin position="1"/>
        <end position="23"/>
    </location>
</feature>
<dbReference type="InterPro" id="IPR013783">
    <property type="entry name" value="Ig-like_fold"/>
</dbReference>
<dbReference type="STRING" id="589385.SAMN05421504_107399"/>
<keyword evidence="5" id="KW-0732">Signal</keyword>
<dbReference type="Gene3D" id="3.20.20.300">
    <property type="entry name" value="Glycoside hydrolase, family 3, N-terminal domain"/>
    <property type="match status" value="1"/>
</dbReference>
<evidence type="ECO:0000256" key="2">
    <source>
        <dbReference type="ARBA" id="ARBA00022801"/>
    </source>
</evidence>
<feature type="domain" description="Fibronectin type III-like" evidence="6">
    <location>
        <begin position="592"/>
        <end position="663"/>
    </location>
</feature>
<accession>A0A1H3NQQ1</accession>
<dbReference type="GO" id="GO:0008422">
    <property type="term" value="F:beta-glucosidase activity"/>
    <property type="evidence" value="ECO:0007669"/>
    <property type="project" value="TreeGrafter"/>
</dbReference>
<proteinExistence type="inferred from homology"/>
<gene>
    <name evidence="7" type="ORF">SAMN05421504_107399</name>
</gene>
<evidence type="ECO:0000313" key="7">
    <source>
        <dbReference type="EMBL" id="SDY90775.1"/>
    </source>
</evidence>
<dbReference type="SMART" id="SM01217">
    <property type="entry name" value="Fn3_like"/>
    <property type="match status" value="1"/>
</dbReference>
<reference evidence="7 8" key="1">
    <citation type="submission" date="2016-10" db="EMBL/GenBank/DDBJ databases">
        <authorList>
            <person name="de Groot N.N."/>
        </authorList>
    </citation>
    <scope>NUCLEOTIDE SEQUENCE [LARGE SCALE GENOMIC DNA]</scope>
    <source>
        <strain evidence="7 8">CPCC 202699</strain>
    </source>
</reference>
<dbReference type="InterPro" id="IPR050288">
    <property type="entry name" value="Cellulose_deg_GH3"/>
</dbReference>
<comment type="similarity">
    <text evidence="1 4">Belongs to the glycosyl hydrolase 3 family.</text>
</comment>
<dbReference type="InterPro" id="IPR026891">
    <property type="entry name" value="Fn3-like"/>
</dbReference>
<dbReference type="PRINTS" id="PR00133">
    <property type="entry name" value="GLHYDRLASE3"/>
</dbReference>
<dbReference type="Proteomes" id="UP000199515">
    <property type="component" value="Unassembled WGS sequence"/>
</dbReference>
<dbReference type="SUPFAM" id="SSF52279">
    <property type="entry name" value="Beta-D-glucan exohydrolase, C-terminal domain"/>
    <property type="match status" value="1"/>
</dbReference>
<evidence type="ECO:0000259" key="6">
    <source>
        <dbReference type="SMART" id="SM01217"/>
    </source>
</evidence>
<organism evidence="7 8">
    <name type="scientific">Amycolatopsis xylanica</name>
    <dbReference type="NCBI Taxonomy" id="589385"/>
    <lineage>
        <taxon>Bacteria</taxon>
        <taxon>Bacillati</taxon>
        <taxon>Actinomycetota</taxon>
        <taxon>Actinomycetes</taxon>
        <taxon>Pseudonocardiales</taxon>
        <taxon>Pseudonocardiaceae</taxon>
        <taxon>Amycolatopsis</taxon>
    </lineage>
</organism>
<dbReference type="Gene3D" id="3.40.50.1700">
    <property type="entry name" value="Glycoside hydrolase family 3 C-terminal domain"/>
    <property type="match status" value="1"/>
</dbReference>